<feature type="compositionally biased region" description="Polar residues" evidence="1">
    <location>
        <begin position="214"/>
        <end position="240"/>
    </location>
</feature>
<name>A0ABN9TUY7_9DINO</name>
<feature type="transmembrane region" description="Helical" evidence="2">
    <location>
        <begin position="413"/>
        <end position="431"/>
    </location>
</feature>
<feature type="compositionally biased region" description="Basic and acidic residues" evidence="1">
    <location>
        <begin position="702"/>
        <end position="713"/>
    </location>
</feature>
<evidence type="ECO:0000313" key="5">
    <source>
        <dbReference type="Proteomes" id="UP001189429"/>
    </source>
</evidence>
<feature type="region of interest" description="Disordered" evidence="1">
    <location>
        <begin position="848"/>
        <end position="867"/>
    </location>
</feature>
<feature type="compositionally biased region" description="Low complexity" evidence="1">
    <location>
        <begin position="917"/>
        <end position="926"/>
    </location>
</feature>
<organism evidence="4 5">
    <name type="scientific">Prorocentrum cordatum</name>
    <dbReference type="NCBI Taxonomy" id="2364126"/>
    <lineage>
        <taxon>Eukaryota</taxon>
        <taxon>Sar</taxon>
        <taxon>Alveolata</taxon>
        <taxon>Dinophyceae</taxon>
        <taxon>Prorocentrales</taxon>
        <taxon>Prorocentraceae</taxon>
        <taxon>Prorocentrum</taxon>
    </lineage>
</organism>
<keyword evidence="5" id="KW-1185">Reference proteome</keyword>
<evidence type="ECO:0000313" key="4">
    <source>
        <dbReference type="EMBL" id="CAK0849809.1"/>
    </source>
</evidence>
<dbReference type="Pfam" id="PF24633">
    <property type="entry name" value="DUF7630"/>
    <property type="match status" value="1"/>
</dbReference>
<dbReference type="Proteomes" id="UP001189429">
    <property type="component" value="Unassembled WGS sequence"/>
</dbReference>
<feature type="transmembrane region" description="Helical" evidence="2">
    <location>
        <begin position="303"/>
        <end position="327"/>
    </location>
</feature>
<accession>A0ABN9TUY7</accession>
<feature type="transmembrane region" description="Helical" evidence="2">
    <location>
        <begin position="250"/>
        <end position="269"/>
    </location>
</feature>
<feature type="region of interest" description="Disordered" evidence="1">
    <location>
        <begin position="702"/>
        <end position="725"/>
    </location>
</feature>
<comment type="caution">
    <text evidence="4">The sequence shown here is derived from an EMBL/GenBank/DDBJ whole genome shotgun (WGS) entry which is preliminary data.</text>
</comment>
<keyword evidence="2" id="KW-0812">Transmembrane</keyword>
<feature type="region of interest" description="Disordered" evidence="1">
    <location>
        <begin position="917"/>
        <end position="957"/>
    </location>
</feature>
<feature type="transmembrane region" description="Helical" evidence="2">
    <location>
        <begin position="452"/>
        <end position="474"/>
    </location>
</feature>
<feature type="transmembrane region" description="Helical" evidence="2">
    <location>
        <begin position="82"/>
        <end position="101"/>
    </location>
</feature>
<reference evidence="4" key="1">
    <citation type="submission" date="2023-10" db="EMBL/GenBank/DDBJ databases">
        <authorList>
            <person name="Chen Y."/>
            <person name="Shah S."/>
            <person name="Dougan E. K."/>
            <person name="Thang M."/>
            <person name="Chan C."/>
        </authorList>
    </citation>
    <scope>NUCLEOTIDE SEQUENCE [LARGE SCALE GENOMIC DNA]</scope>
</reference>
<feature type="region of interest" description="Disordered" evidence="1">
    <location>
        <begin position="200"/>
        <end position="240"/>
    </location>
</feature>
<evidence type="ECO:0000256" key="1">
    <source>
        <dbReference type="SAM" id="MobiDB-lite"/>
    </source>
</evidence>
<feature type="transmembrane region" description="Helical" evidence="2">
    <location>
        <begin position="365"/>
        <end position="393"/>
    </location>
</feature>
<evidence type="ECO:0000259" key="3">
    <source>
        <dbReference type="Pfam" id="PF24633"/>
    </source>
</evidence>
<dbReference type="EMBL" id="CAUYUJ010015094">
    <property type="protein sequence ID" value="CAK0849809.1"/>
    <property type="molecule type" value="Genomic_DNA"/>
</dbReference>
<protein>
    <recommendedName>
        <fullName evidence="3">DUF7630 domain-containing protein</fullName>
    </recommendedName>
</protein>
<dbReference type="PANTHER" id="PTHR11319:SF35">
    <property type="entry name" value="OUTER MEMBRANE PROTEIN PMPC-RELATED"/>
    <property type="match status" value="1"/>
</dbReference>
<keyword evidence="2" id="KW-1133">Transmembrane helix</keyword>
<gene>
    <name evidence="4" type="ORF">PCOR1329_LOCUS42405</name>
</gene>
<proteinExistence type="predicted"/>
<sequence>MQCDAGDCVGDNECSEHQTGILCMQCEPGYSRGRGKCTECGDAMWNALGIFLTFCMYALYIKLLVMATLHGSGREFKALHSVILKICVNYAMFAGIAFAATDFQGMVDTIYGEHAAALLSLAYATEYVSNPMAAMGTLDCLLRGTGVRMYQASVLAGLVLMPMAFFLKVTSDLGVKCLSKRCAACLGGLRRRLRKRRELRAAQAASQRGGGASPVSSTRSPRLRTTNNTSPAMTAISGKTKSTKEVAKKVGLKIMNSFVVMSFILHALVTRMLVSGLQCQQYDVLRQVYDVDVTCSSDDWMAWAYWSIGGIIAYGFGTPIILFLALYRKRNKLLTREVREAYGFLYNGFELKYWYFEPVYMFRKVAVALVFAFPSPWGRVLMLLFLSWGFILVHLKTRPFDNRSYSCFDRLDLISLVAFTATLTSRLIFDIREEFRVQYLYDQLFKNTVTDALLVGIPVLCNAWFLAFAMWSLFRNIVLQYLSLKQDVVGASEMTVLENALLKLESCKNHAKFEQKDGSLLIHIEELNKKEKNYLLEALSETTHRHMLSAKESEDAKERTKKVFRPDELSAILREALYQCELERLRKKKRLQDLQDELDISGGGVIARCRHVKGCLMLVLYGSRCNHRGSRNFTKPTAFSEMLELAAELKCGGCLSRGAAEKHQASQTKSHGALGRDAQDEGSFPVEDFYDSLAQLWQKVSDGRWRPRQDRSPRRCGPVTPGTLDDRIWDAEAQGPAPRAAGGRLTPGLFSPGRDTISISLGTGNCGGDLMSPTVASRSTSLGLQRFSPEASQLPARSAEAAAARCDSDEEDSDFEVFSSFDSDELASNGASAGGRPALPVLLRNHRNAGRRGSLGPGGAAAKQGESAALASSPWAAAMSRTSAAGTPPAAARGAASSWAPAPSSLAVLAAARRAAPPRGPALQPADPSSWASAMRPASSTSWNRSSSTNTTVTSVDSLIQVDAL</sequence>
<evidence type="ECO:0000256" key="2">
    <source>
        <dbReference type="SAM" id="Phobius"/>
    </source>
</evidence>
<feature type="transmembrane region" description="Helical" evidence="2">
    <location>
        <begin position="149"/>
        <end position="167"/>
    </location>
</feature>
<keyword evidence="2" id="KW-0472">Membrane</keyword>
<dbReference type="PANTHER" id="PTHR11319">
    <property type="entry name" value="G PROTEIN-COUPLED RECEPTOR-RELATED"/>
    <property type="match status" value="1"/>
</dbReference>
<feature type="compositionally biased region" description="Low complexity" evidence="1">
    <location>
        <begin position="939"/>
        <end position="957"/>
    </location>
</feature>
<feature type="domain" description="DUF7630" evidence="3">
    <location>
        <begin position="5"/>
        <end position="40"/>
    </location>
</feature>
<dbReference type="InterPro" id="IPR056047">
    <property type="entry name" value="CRMPA-like_DUF7630"/>
</dbReference>
<feature type="transmembrane region" description="Helical" evidence="2">
    <location>
        <begin position="43"/>
        <end position="61"/>
    </location>
</feature>